<feature type="transmembrane region" description="Helical" evidence="1">
    <location>
        <begin position="45"/>
        <end position="64"/>
    </location>
</feature>
<gene>
    <name evidence="2" type="ORF">BSTOLATCC_MIC45772</name>
</gene>
<protein>
    <submittedName>
        <fullName evidence="2">Uncharacterized protein</fullName>
    </submittedName>
</protein>
<keyword evidence="1" id="KW-1133">Transmembrane helix</keyword>
<comment type="caution">
    <text evidence="2">The sequence shown here is derived from an EMBL/GenBank/DDBJ whole genome shotgun (WGS) entry which is preliminary data.</text>
</comment>
<reference evidence="2" key="1">
    <citation type="submission" date="2021-09" db="EMBL/GenBank/DDBJ databases">
        <authorList>
            <consortium name="AG Swart"/>
            <person name="Singh M."/>
            <person name="Singh A."/>
            <person name="Seah K."/>
            <person name="Emmerich C."/>
        </authorList>
    </citation>
    <scope>NUCLEOTIDE SEQUENCE</scope>
    <source>
        <strain evidence="2">ATCC30299</strain>
    </source>
</reference>
<keyword evidence="1" id="KW-0472">Membrane</keyword>
<dbReference type="Proteomes" id="UP001162131">
    <property type="component" value="Unassembled WGS sequence"/>
</dbReference>
<dbReference type="AlphaFoldDB" id="A0AAU9JPS0"/>
<name>A0AAU9JPS0_9CILI</name>
<organism evidence="2 3">
    <name type="scientific">Blepharisma stoltei</name>
    <dbReference type="NCBI Taxonomy" id="1481888"/>
    <lineage>
        <taxon>Eukaryota</taxon>
        <taxon>Sar</taxon>
        <taxon>Alveolata</taxon>
        <taxon>Ciliophora</taxon>
        <taxon>Postciliodesmatophora</taxon>
        <taxon>Heterotrichea</taxon>
        <taxon>Heterotrichida</taxon>
        <taxon>Blepharismidae</taxon>
        <taxon>Blepharisma</taxon>
    </lineage>
</organism>
<keyword evidence="3" id="KW-1185">Reference proteome</keyword>
<accession>A0AAU9JPS0</accession>
<sequence length="74" mass="8712">MIVENLEMAGSFKDSLVAFWLRSVHICIRLKFCDWRSVNAYDRSFLLLWNMRSFCLVVALGLLCKMLQFVYRSG</sequence>
<keyword evidence="1" id="KW-0812">Transmembrane</keyword>
<evidence type="ECO:0000256" key="1">
    <source>
        <dbReference type="SAM" id="Phobius"/>
    </source>
</evidence>
<evidence type="ECO:0000313" key="3">
    <source>
        <dbReference type="Proteomes" id="UP001162131"/>
    </source>
</evidence>
<dbReference type="EMBL" id="CAJZBQ010000045">
    <property type="protein sequence ID" value="CAG9328317.1"/>
    <property type="molecule type" value="Genomic_DNA"/>
</dbReference>
<proteinExistence type="predicted"/>
<evidence type="ECO:0000313" key="2">
    <source>
        <dbReference type="EMBL" id="CAG9328317.1"/>
    </source>
</evidence>